<reference evidence="3 4" key="1">
    <citation type="journal article" date="2023" name="Commun. Biol.">
        <title>Genome analysis of Parmales, the sister group of diatoms, reveals the evolutionary specialization of diatoms from phago-mixotrophs to photoautotrophs.</title>
        <authorList>
            <person name="Ban H."/>
            <person name="Sato S."/>
            <person name="Yoshikawa S."/>
            <person name="Yamada K."/>
            <person name="Nakamura Y."/>
            <person name="Ichinomiya M."/>
            <person name="Sato N."/>
            <person name="Blanc-Mathieu R."/>
            <person name="Endo H."/>
            <person name="Kuwata A."/>
            <person name="Ogata H."/>
        </authorList>
    </citation>
    <scope>NUCLEOTIDE SEQUENCE [LARGE SCALE GENOMIC DNA]</scope>
</reference>
<sequence length="271" mass="29512">EWQMDEDPSPPSTSKSRRRESIYKGQSPVLEIDGAVLDGVPVPAVPEGADHLAALASYVRRLLSSLPMSDQLRVFSHNMNSQRETDTAPCFTLPPPLLPTSSPPSLFLDLLDKIAPHVPRAFLDEMLSDVTSEVVAATPPPPPPHDTDAHAELAERLLAAAVDLVYRTASPSDRGHDPLVLGLAELHGKVEAEARASFEEWDRSLPAVVLSRLEMDAAEGEEGEDSMDVEDSEELKQVMLEEDIKECAADVRQLELELDAARSELEVAAAE</sequence>
<feature type="non-terminal residue" evidence="3">
    <location>
        <position position="271"/>
    </location>
</feature>
<dbReference type="Proteomes" id="UP001165060">
    <property type="component" value="Unassembled WGS sequence"/>
</dbReference>
<feature type="coiled-coil region" evidence="1">
    <location>
        <begin position="237"/>
        <end position="271"/>
    </location>
</feature>
<name>A0ABQ6N1N2_9STRA</name>
<gene>
    <name evidence="3" type="ORF">TeGR_g14324</name>
</gene>
<proteinExistence type="predicted"/>
<comment type="caution">
    <text evidence="3">The sequence shown here is derived from an EMBL/GenBank/DDBJ whole genome shotgun (WGS) entry which is preliminary data.</text>
</comment>
<feature type="region of interest" description="Disordered" evidence="2">
    <location>
        <begin position="1"/>
        <end position="24"/>
    </location>
</feature>
<keyword evidence="4" id="KW-1185">Reference proteome</keyword>
<evidence type="ECO:0000256" key="2">
    <source>
        <dbReference type="SAM" id="MobiDB-lite"/>
    </source>
</evidence>
<protein>
    <submittedName>
        <fullName evidence="3">Uncharacterized protein</fullName>
    </submittedName>
</protein>
<evidence type="ECO:0000313" key="3">
    <source>
        <dbReference type="EMBL" id="GMI37471.1"/>
    </source>
</evidence>
<keyword evidence="1" id="KW-0175">Coiled coil</keyword>
<evidence type="ECO:0000313" key="4">
    <source>
        <dbReference type="Proteomes" id="UP001165060"/>
    </source>
</evidence>
<dbReference type="EMBL" id="BRYB01000778">
    <property type="protein sequence ID" value="GMI37471.1"/>
    <property type="molecule type" value="Genomic_DNA"/>
</dbReference>
<accession>A0ABQ6N1N2</accession>
<organism evidence="3 4">
    <name type="scientific">Tetraparma gracilis</name>
    <dbReference type="NCBI Taxonomy" id="2962635"/>
    <lineage>
        <taxon>Eukaryota</taxon>
        <taxon>Sar</taxon>
        <taxon>Stramenopiles</taxon>
        <taxon>Ochrophyta</taxon>
        <taxon>Bolidophyceae</taxon>
        <taxon>Parmales</taxon>
        <taxon>Triparmaceae</taxon>
        <taxon>Tetraparma</taxon>
    </lineage>
</organism>
<feature type="non-terminal residue" evidence="3">
    <location>
        <position position="1"/>
    </location>
</feature>
<evidence type="ECO:0000256" key="1">
    <source>
        <dbReference type="SAM" id="Coils"/>
    </source>
</evidence>